<evidence type="ECO:0000313" key="2">
    <source>
        <dbReference type="Proteomes" id="UP000075583"/>
    </source>
</evidence>
<dbReference type="AlphaFoldDB" id="A0A150XS23"/>
<name>A0A150XS23_ROSEK</name>
<comment type="caution">
    <text evidence="1">The sequence shown here is derived from an EMBL/GenBank/DDBJ whole genome shotgun (WGS) entry which is preliminary data.</text>
</comment>
<dbReference type="EMBL" id="LQZQ01000002">
    <property type="protein sequence ID" value="KYG81557.1"/>
    <property type="molecule type" value="Genomic_DNA"/>
</dbReference>
<evidence type="ECO:0000313" key="1">
    <source>
        <dbReference type="EMBL" id="KYG81557.1"/>
    </source>
</evidence>
<organism evidence="1 2">
    <name type="scientific">Roseivirga ehrenbergii (strain DSM 102268 / JCM 13514 / KCTC 12282 / NCIMB 14502 / KMM 6017)</name>
    <dbReference type="NCBI Taxonomy" id="279360"/>
    <lineage>
        <taxon>Bacteria</taxon>
        <taxon>Pseudomonadati</taxon>
        <taxon>Bacteroidota</taxon>
        <taxon>Cytophagia</taxon>
        <taxon>Cytophagales</taxon>
        <taxon>Roseivirgaceae</taxon>
        <taxon>Roseivirga</taxon>
    </lineage>
</organism>
<dbReference type="Proteomes" id="UP000075583">
    <property type="component" value="Unassembled WGS sequence"/>
</dbReference>
<gene>
    <name evidence="1" type="ORF">MB14_13305</name>
</gene>
<reference evidence="1" key="1">
    <citation type="submission" date="2016-01" db="EMBL/GenBank/DDBJ databases">
        <title>Genome sequencing of Roseivirga ehrenbergii KMM 6017.</title>
        <authorList>
            <person name="Selvaratnam C."/>
            <person name="Thevarajoo S."/>
            <person name="Goh K.M."/>
            <person name="Ee R."/>
            <person name="Chan K.-G."/>
            <person name="Chong C.S."/>
        </authorList>
    </citation>
    <scope>NUCLEOTIDE SEQUENCE [LARGE SCALE GENOMIC DNA]</scope>
    <source>
        <strain evidence="1">KMM 6017</strain>
    </source>
</reference>
<protein>
    <submittedName>
        <fullName evidence="1">Uncharacterized protein</fullName>
    </submittedName>
</protein>
<proteinExistence type="predicted"/>
<keyword evidence="2" id="KW-1185">Reference proteome</keyword>
<sequence>MHFLTEISASNEKNMQLDIFRDNGEVLLQIFKSEDVKNWNIEFDVTKEALIFQLLFNKNKTENSANLSRFLNSSLSKNFQRVEFYKQETYFATFPYTIGLEIIQSTINQLISEVYNLEVMTTRATLKAY</sequence>
<accession>A0A150XS23</accession>